<dbReference type="PANTHER" id="PTHR43763:SF17">
    <property type="entry name" value="AMINOPEPTIDASE P, CYTOPLASMIC-RELATED"/>
    <property type="match status" value="1"/>
</dbReference>
<evidence type="ECO:0000313" key="2">
    <source>
        <dbReference type="Proteomes" id="UP000027265"/>
    </source>
</evidence>
<dbReference type="HOGENOM" id="CLU_1261673_0_0_1"/>
<sequence>MVYPSLKEHPMARFMRLRLAMTMEQLDYYVIPSRDAHGVVDPKNSTLDYGGKLSLAMISKTAAYLFVDHSEFTVAEERVVQDRWFVIPIDMVGSPDYWATWLASQAEKATVGIDPYLIWDDTSVMLRSLLAVKESHLKTPEQNLIDRILLYKVERSSILFPSCFIEPSSRLGQVQYWIMKQSPSTVISPHEEMSMQEPSGALVISSEDISFLMHLDGAD</sequence>
<dbReference type="InterPro" id="IPR029149">
    <property type="entry name" value="Creatin/AminoP/Spt16_N"/>
</dbReference>
<dbReference type="Proteomes" id="UP000027265">
    <property type="component" value="Unassembled WGS sequence"/>
</dbReference>
<accession>A0A067QR43</accession>
<protein>
    <recommendedName>
        <fullName evidence="3">Creatinase N-terminal domain-containing protein</fullName>
    </recommendedName>
</protein>
<dbReference type="InParanoid" id="A0A067QR43"/>
<evidence type="ECO:0000313" key="1">
    <source>
        <dbReference type="EMBL" id="KDQ65181.1"/>
    </source>
</evidence>
<dbReference type="InterPro" id="IPR050422">
    <property type="entry name" value="X-Pro_aminopeptidase_P"/>
</dbReference>
<keyword evidence="2" id="KW-1185">Reference proteome</keyword>
<dbReference type="OrthoDB" id="9995434at2759"/>
<evidence type="ECO:0008006" key="3">
    <source>
        <dbReference type="Google" id="ProtNLM"/>
    </source>
</evidence>
<reference evidence="2" key="1">
    <citation type="journal article" date="2014" name="Proc. Natl. Acad. Sci. U.S.A.">
        <title>Extensive sampling of basidiomycete genomes demonstrates inadequacy of the white-rot/brown-rot paradigm for wood decay fungi.</title>
        <authorList>
            <person name="Riley R."/>
            <person name="Salamov A.A."/>
            <person name="Brown D.W."/>
            <person name="Nagy L.G."/>
            <person name="Floudas D."/>
            <person name="Held B.W."/>
            <person name="Levasseur A."/>
            <person name="Lombard V."/>
            <person name="Morin E."/>
            <person name="Otillar R."/>
            <person name="Lindquist E.A."/>
            <person name="Sun H."/>
            <person name="LaButti K.M."/>
            <person name="Schmutz J."/>
            <person name="Jabbour D."/>
            <person name="Luo H."/>
            <person name="Baker S.E."/>
            <person name="Pisabarro A.G."/>
            <person name="Walton J.D."/>
            <person name="Blanchette R.A."/>
            <person name="Henrissat B."/>
            <person name="Martin F."/>
            <person name="Cullen D."/>
            <person name="Hibbett D.S."/>
            <person name="Grigoriev I.V."/>
        </authorList>
    </citation>
    <scope>NUCLEOTIDE SEQUENCE [LARGE SCALE GENOMIC DNA]</scope>
    <source>
        <strain evidence="2">MUCL 33604</strain>
    </source>
</reference>
<proteinExistence type="predicted"/>
<dbReference type="AlphaFoldDB" id="A0A067QR43"/>
<dbReference type="Gene3D" id="3.40.350.10">
    <property type="entry name" value="Creatinase/prolidase N-terminal domain"/>
    <property type="match status" value="1"/>
</dbReference>
<dbReference type="EMBL" id="KL197709">
    <property type="protein sequence ID" value="KDQ65181.1"/>
    <property type="molecule type" value="Genomic_DNA"/>
</dbReference>
<name>A0A067QR43_9AGAM</name>
<dbReference type="STRING" id="933084.A0A067QR43"/>
<organism evidence="1 2">
    <name type="scientific">Jaapia argillacea MUCL 33604</name>
    <dbReference type="NCBI Taxonomy" id="933084"/>
    <lineage>
        <taxon>Eukaryota</taxon>
        <taxon>Fungi</taxon>
        <taxon>Dikarya</taxon>
        <taxon>Basidiomycota</taxon>
        <taxon>Agaricomycotina</taxon>
        <taxon>Agaricomycetes</taxon>
        <taxon>Agaricomycetidae</taxon>
        <taxon>Jaapiales</taxon>
        <taxon>Jaapiaceae</taxon>
        <taxon>Jaapia</taxon>
    </lineage>
</organism>
<dbReference type="PANTHER" id="PTHR43763">
    <property type="entry name" value="XAA-PRO AMINOPEPTIDASE 1"/>
    <property type="match status" value="1"/>
</dbReference>
<gene>
    <name evidence="1" type="ORF">JAAARDRAFT_188429</name>
</gene>